<dbReference type="GeneID" id="54559483"/>
<reference evidence="1" key="1">
    <citation type="journal article" date="2020" name="Stud. Mycol.">
        <title>101 Dothideomycetes genomes: a test case for predicting lifestyles and emergence of pathogens.</title>
        <authorList>
            <person name="Haridas S."/>
            <person name="Albert R."/>
            <person name="Binder M."/>
            <person name="Bloem J."/>
            <person name="Labutti K."/>
            <person name="Salamov A."/>
            <person name="Andreopoulos B."/>
            <person name="Baker S."/>
            <person name="Barry K."/>
            <person name="Bills G."/>
            <person name="Bluhm B."/>
            <person name="Cannon C."/>
            <person name="Castanera R."/>
            <person name="Culley D."/>
            <person name="Daum C."/>
            <person name="Ezra D."/>
            <person name="Gonzalez J."/>
            <person name="Henrissat B."/>
            <person name="Kuo A."/>
            <person name="Liang C."/>
            <person name="Lipzen A."/>
            <person name="Lutzoni F."/>
            <person name="Magnuson J."/>
            <person name="Mondo S."/>
            <person name="Nolan M."/>
            <person name="Ohm R."/>
            <person name="Pangilinan J."/>
            <person name="Park H.-J."/>
            <person name="Ramirez L."/>
            <person name="Alfaro M."/>
            <person name="Sun H."/>
            <person name="Tritt A."/>
            <person name="Yoshinaga Y."/>
            <person name="Zwiers L.-H."/>
            <person name="Turgeon B."/>
            <person name="Goodwin S."/>
            <person name="Spatafora J."/>
            <person name="Crous P."/>
            <person name="Grigoriev I."/>
        </authorList>
    </citation>
    <scope>NUCLEOTIDE SEQUENCE</scope>
    <source>
        <strain evidence="1">ATCC 36951</strain>
    </source>
</reference>
<organism evidence="1 2">
    <name type="scientific">Zasmidium cellare ATCC 36951</name>
    <dbReference type="NCBI Taxonomy" id="1080233"/>
    <lineage>
        <taxon>Eukaryota</taxon>
        <taxon>Fungi</taxon>
        <taxon>Dikarya</taxon>
        <taxon>Ascomycota</taxon>
        <taxon>Pezizomycotina</taxon>
        <taxon>Dothideomycetes</taxon>
        <taxon>Dothideomycetidae</taxon>
        <taxon>Mycosphaerellales</taxon>
        <taxon>Mycosphaerellaceae</taxon>
        <taxon>Zasmidium</taxon>
    </lineage>
</organism>
<proteinExistence type="predicted"/>
<dbReference type="AlphaFoldDB" id="A0A6A6CN57"/>
<sequence>MSQSTTNPTTLEEAMTEIHELKFHNMQLKHHLELTRKQTETAIQRSNEASMELYAANHKKAEQDVTIAELQQSSDNARRAYVELQYKIDMEKMPLYAVTMEGDEVDEAIDRELNGGS</sequence>
<dbReference type="Proteomes" id="UP000799537">
    <property type="component" value="Unassembled WGS sequence"/>
</dbReference>
<evidence type="ECO:0000313" key="1">
    <source>
        <dbReference type="EMBL" id="KAF2167352.1"/>
    </source>
</evidence>
<evidence type="ECO:0000313" key="2">
    <source>
        <dbReference type="Proteomes" id="UP000799537"/>
    </source>
</evidence>
<name>A0A6A6CN57_ZASCE</name>
<accession>A0A6A6CN57</accession>
<dbReference type="RefSeq" id="XP_033668241.1">
    <property type="nucleotide sequence ID" value="XM_033806211.1"/>
</dbReference>
<keyword evidence="2" id="KW-1185">Reference proteome</keyword>
<gene>
    <name evidence="1" type="ORF">M409DRAFT_22162</name>
</gene>
<dbReference type="EMBL" id="ML993593">
    <property type="protein sequence ID" value="KAF2167352.1"/>
    <property type="molecule type" value="Genomic_DNA"/>
</dbReference>
<protein>
    <submittedName>
        <fullName evidence="1">Uncharacterized protein</fullName>
    </submittedName>
</protein>